<comment type="caution">
    <text evidence="1">The sequence shown here is derived from an EMBL/GenBank/DDBJ whole genome shotgun (WGS) entry which is preliminary data.</text>
</comment>
<organism evidence="1 2">
    <name type="scientific">Polarella glacialis</name>
    <name type="common">Dinoflagellate</name>
    <dbReference type="NCBI Taxonomy" id="89957"/>
    <lineage>
        <taxon>Eukaryota</taxon>
        <taxon>Sar</taxon>
        <taxon>Alveolata</taxon>
        <taxon>Dinophyceae</taxon>
        <taxon>Suessiales</taxon>
        <taxon>Suessiaceae</taxon>
        <taxon>Polarella</taxon>
    </lineage>
</organism>
<dbReference type="EMBL" id="CAJNNV010025004">
    <property type="protein sequence ID" value="CAE8611235.1"/>
    <property type="molecule type" value="Genomic_DNA"/>
</dbReference>
<proteinExistence type="predicted"/>
<name>A0A813FEL4_POLGL</name>
<protein>
    <submittedName>
        <fullName evidence="1">Uncharacterized protein</fullName>
    </submittedName>
</protein>
<dbReference type="AlphaFoldDB" id="A0A813FEL4"/>
<reference evidence="1" key="1">
    <citation type="submission" date="2021-02" db="EMBL/GenBank/DDBJ databases">
        <authorList>
            <person name="Dougan E. K."/>
            <person name="Rhodes N."/>
            <person name="Thang M."/>
            <person name="Chan C."/>
        </authorList>
    </citation>
    <scope>NUCLEOTIDE SEQUENCE</scope>
</reference>
<dbReference type="SUPFAM" id="SSF58113">
    <property type="entry name" value="Apolipoprotein A-I"/>
    <property type="match status" value="1"/>
</dbReference>
<accession>A0A813FEL4</accession>
<evidence type="ECO:0000313" key="2">
    <source>
        <dbReference type="Proteomes" id="UP000654075"/>
    </source>
</evidence>
<dbReference type="Gene3D" id="1.20.5.1230">
    <property type="entry name" value="Apolipoprotein A-I"/>
    <property type="match status" value="1"/>
</dbReference>
<evidence type="ECO:0000313" key="1">
    <source>
        <dbReference type="EMBL" id="CAE8611235.1"/>
    </source>
</evidence>
<feature type="non-terminal residue" evidence="1">
    <location>
        <position position="1"/>
    </location>
</feature>
<feature type="non-terminal residue" evidence="1">
    <location>
        <position position="157"/>
    </location>
</feature>
<gene>
    <name evidence="1" type="ORF">PGLA1383_LOCUS29041</name>
</gene>
<keyword evidence="2" id="KW-1185">Reference proteome</keyword>
<dbReference type="Proteomes" id="UP000654075">
    <property type="component" value="Unassembled WGS sequence"/>
</dbReference>
<sequence>ALKMADGLKRALSMAQKKKGNASQEDFVSLVNDVVQELQEVKDELRTLVADVKKQLSSTVEELNKKVSDGFSSSQSARAAVVEEAKDFTNQRHYELREEINTITSVSQQIRQDFDGFRSHTEVTHSSQTSAHESLDKCLAELRSELTASAAVRWVET</sequence>